<dbReference type="EMBL" id="JAWDJW010004385">
    <property type="protein sequence ID" value="KAK3075974.1"/>
    <property type="molecule type" value="Genomic_DNA"/>
</dbReference>
<feature type="non-terminal residue" evidence="1">
    <location>
        <position position="1"/>
    </location>
</feature>
<evidence type="ECO:0000313" key="1">
    <source>
        <dbReference type="EMBL" id="KAK3075974.1"/>
    </source>
</evidence>
<reference evidence="1" key="1">
    <citation type="submission" date="2024-09" db="EMBL/GenBank/DDBJ databases">
        <title>Black Yeasts Isolated from many extreme environments.</title>
        <authorList>
            <person name="Coleine C."/>
            <person name="Stajich J.E."/>
            <person name="Selbmann L."/>
        </authorList>
    </citation>
    <scope>NUCLEOTIDE SEQUENCE</scope>
    <source>
        <strain evidence="1">CCFEE 5737</strain>
    </source>
</reference>
<name>A0ACC3DHK5_9PEZI</name>
<feature type="non-terminal residue" evidence="1">
    <location>
        <position position="111"/>
    </location>
</feature>
<proteinExistence type="predicted"/>
<comment type="caution">
    <text evidence="1">The sequence shown here is derived from an EMBL/GenBank/DDBJ whole genome shotgun (WGS) entry which is preliminary data.</text>
</comment>
<accession>A0ACC3DHK5</accession>
<protein>
    <submittedName>
        <fullName evidence="1">Uncharacterized protein</fullName>
    </submittedName>
</protein>
<evidence type="ECO:0000313" key="2">
    <source>
        <dbReference type="Proteomes" id="UP001186974"/>
    </source>
</evidence>
<gene>
    <name evidence="1" type="ORF">LTS18_013949</name>
</gene>
<sequence>NSKRSERNGRPRRRRKRLHVRPTRRGLANSKAILVVEVTTERTTRTACARLLVHQQTTSCRQLAMRQLAPNLLHSTAARVLPLMASRSMVTAAAFLNLPTARTPRCISNVS</sequence>
<keyword evidence="2" id="KW-1185">Reference proteome</keyword>
<organism evidence="1 2">
    <name type="scientific">Coniosporium uncinatum</name>
    <dbReference type="NCBI Taxonomy" id="93489"/>
    <lineage>
        <taxon>Eukaryota</taxon>
        <taxon>Fungi</taxon>
        <taxon>Dikarya</taxon>
        <taxon>Ascomycota</taxon>
        <taxon>Pezizomycotina</taxon>
        <taxon>Dothideomycetes</taxon>
        <taxon>Dothideomycetes incertae sedis</taxon>
        <taxon>Coniosporium</taxon>
    </lineage>
</organism>
<dbReference type="Proteomes" id="UP001186974">
    <property type="component" value="Unassembled WGS sequence"/>
</dbReference>